<dbReference type="InterPro" id="IPR020843">
    <property type="entry name" value="ER"/>
</dbReference>
<dbReference type="FunFam" id="3.40.50.720:FF:000003">
    <property type="entry name" value="S-(hydroxymethyl)glutathione dehydrogenase"/>
    <property type="match status" value="1"/>
</dbReference>
<protein>
    <submittedName>
        <fullName evidence="7">NAD(P)-dependent alcohol dehydrogenase</fullName>
    </submittedName>
</protein>
<gene>
    <name evidence="7" type="ORF">I6U48_10805</name>
</gene>
<dbReference type="AlphaFoldDB" id="A0A949TVU8"/>
<comment type="similarity">
    <text evidence="5">Belongs to the zinc-containing alcohol dehydrogenase family.</text>
</comment>
<dbReference type="PROSITE" id="PS00059">
    <property type="entry name" value="ADH_ZINC"/>
    <property type="match status" value="1"/>
</dbReference>
<organism evidence="7 8">
    <name type="scientific">Clostridium thailandense</name>
    <dbReference type="NCBI Taxonomy" id="2794346"/>
    <lineage>
        <taxon>Bacteria</taxon>
        <taxon>Bacillati</taxon>
        <taxon>Bacillota</taxon>
        <taxon>Clostridia</taxon>
        <taxon>Eubacteriales</taxon>
        <taxon>Clostridiaceae</taxon>
        <taxon>Clostridium</taxon>
    </lineage>
</organism>
<dbReference type="PANTHER" id="PTHR43880:SF12">
    <property type="entry name" value="ALCOHOL DEHYDROGENASE CLASS-3"/>
    <property type="match status" value="1"/>
</dbReference>
<evidence type="ECO:0000256" key="5">
    <source>
        <dbReference type="RuleBase" id="RU361277"/>
    </source>
</evidence>
<evidence type="ECO:0000313" key="7">
    <source>
        <dbReference type="EMBL" id="MBV7273398.1"/>
    </source>
</evidence>
<keyword evidence="4" id="KW-0520">NAD</keyword>
<dbReference type="Proteomes" id="UP000694308">
    <property type="component" value="Unassembled WGS sequence"/>
</dbReference>
<evidence type="ECO:0000256" key="4">
    <source>
        <dbReference type="ARBA" id="ARBA00023027"/>
    </source>
</evidence>
<dbReference type="InterPro" id="IPR002328">
    <property type="entry name" value="ADH_Zn_CS"/>
</dbReference>
<comment type="caution">
    <text evidence="7">The sequence shown here is derived from an EMBL/GenBank/DDBJ whole genome shotgun (WGS) entry which is preliminary data.</text>
</comment>
<evidence type="ECO:0000256" key="1">
    <source>
        <dbReference type="ARBA" id="ARBA00001947"/>
    </source>
</evidence>
<proteinExistence type="inferred from homology"/>
<evidence type="ECO:0000256" key="2">
    <source>
        <dbReference type="ARBA" id="ARBA00022723"/>
    </source>
</evidence>
<feature type="domain" description="Enoyl reductase (ER)" evidence="6">
    <location>
        <begin position="12"/>
        <end position="361"/>
    </location>
</feature>
<evidence type="ECO:0000256" key="3">
    <source>
        <dbReference type="ARBA" id="ARBA00022833"/>
    </source>
</evidence>
<dbReference type="InterPro" id="IPR013154">
    <property type="entry name" value="ADH-like_N"/>
</dbReference>
<dbReference type="GO" id="GO:0008270">
    <property type="term" value="F:zinc ion binding"/>
    <property type="evidence" value="ECO:0007669"/>
    <property type="project" value="InterPro"/>
</dbReference>
<dbReference type="SMART" id="SM00829">
    <property type="entry name" value="PKS_ER"/>
    <property type="match status" value="1"/>
</dbReference>
<dbReference type="GO" id="GO:0051903">
    <property type="term" value="F:S-(hydroxymethyl)glutathione dehydrogenase [NAD(P)+] activity"/>
    <property type="evidence" value="ECO:0007669"/>
    <property type="project" value="TreeGrafter"/>
</dbReference>
<keyword evidence="8" id="KW-1185">Reference proteome</keyword>
<evidence type="ECO:0000313" key="8">
    <source>
        <dbReference type="Proteomes" id="UP000694308"/>
    </source>
</evidence>
<name>A0A949TVU8_9CLOT</name>
<dbReference type="GO" id="GO:0046294">
    <property type="term" value="P:formaldehyde catabolic process"/>
    <property type="evidence" value="ECO:0007669"/>
    <property type="project" value="TreeGrafter"/>
</dbReference>
<keyword evidence="3 5" id="KW-0862">Zinc</keyword>
<accession>A0A949TVU8</accession>
<dbReference type="GO" id="GO:0005829">
    <property type="term" value="C:cytosol"/>
    <property type="evidence" value="ECO:0007669"/>
    <property type="project" value="TreeGrafter"/>
</dbReference>
<reference evidence="7" key="1">
    <citation type="submission" date="2020-12" db="EMBL/GenBank/DDBJ databases">
        <title>Clostridium thailandense sp. nov., a novel acetogenic bacterium isolated from peat land soil in Thailand.</title>
        <authorList>
            <person name="Chaikitkaew S."/>
            <person name="Birkeland N.K."/>
        </authorList>
    </citation>
    <scope>NUCLEOTIDE SEQUENCE</scope>
    <source>
        <strain evidence="7">PL3</strain>
    </source>
</reference>
<keyword evidence="2 5" id="KW-0479">Metal-binding</keyword>
<sequence length="370" mass="39560">MKIKAAVVHEKGQDFKIEEVELAAPKDNEILVKIVASGVCHTDEVAKMQVIPVPLPAVFGHEGCGIVEEVGRAVTEFKKGDHVGFSFGYCGYCENCLNAHQHACESFNDINFGGVMSDGTKRLSYNGQEISSFFGQSSFATYAVVNQNSAVKVDDDIELALVGPLGCGIQTGAGAVLNRLKPSFGSTIAVFGCGTVGMSAIMAAKITSCSKIIAVGGNTTSLELAKELGATHTINRKETDDIVGEIKKITNGGCHYAIDTTGVGDFVKKALACVRFLGTAVVLGATGDMTINVQEELMGEAKSLIGIVEGDSVPKLFIPKLIQYYKEGKFPFDKLIKFYNFEDINKAFEDSHNGKVIKAVLKMTGLKHEN</sequence>
<dbReference type="Pfam" id="PF08240">
    <property type="entry name" value="ADH_N"/>
    <property type="match status" value="1"/>
</dbReference>
<dbReference type="PANTHER" id="PTHR43880">
    <property type="entry name" value="ALCOHOL DEHYDROGENASE"/>
    <property type="match status" value="1"/>
</dbReference>
<dbReference type="InterPro" id="IPR013149">
    <property type="entry name" value="ADH-like_C"/>
</dbReference>
<dbReference type="RefSeq" id="WP_218320447.1">
    <property type="nucleotide sequence ID" value="NZ_JAEEGC010000044.1"/>
</dbReference>
<dbReference type="Pfam" id="PF00107">
    <property type="entry name" value="ADH_zinc_N"/>
    <property type="match status" value="1"/>
</dbReference>
<dbReference type="CDD" id="cd08278">
    <property type="entry name" value="benzyl_alcohol_DH"/>
    <property type="match status" value="1"/>
</dbReference>
<evidence type="ECO:0000259" key="6">
    <source>
        <dbReference type="SMART" id="SM00829"/>
    </source>
</evidence>
<dbReference type="EMBL" id="JAEEGC010000044">
    <property type="protein sequence ID" value="MBV7273398.1"/>
    <property type="molecule type" value="Genomic_DNA"/>
</dbReference>
<comment type="cofactor">
    <cofactor evidence="1 5">
        <name>Zn(2+)</name>
        <dbReference type="ChEBI" id="CHEBI:29105"/>
    </cofactor>
</comment>